<reference evidence="2 3" key="1">
    <citation type="journal article" date="2019" name="Sci. Rep.">
        <title>Extended insight into the Mycobacterium chelonae-abscessus complex through whole genome sequencing of Mycobacterium salmoniphilum outbreak and Mycobacterium salmoniphilum-like strains.</title>
        <authorList>
            <person name="Behra P.R.K."/>
            <person name="Das S."/>
            <person name="Pettersson B.M.F."/>
            <person name="Shirreff L."/>
            <person name="DuCote T."/>
            <person name="Jacobsson K.G."/>
            <person name="Ennis D.G."/>
            <person name="Kirsebom L.A."/>
        </authorList>
    </citation>
    <scope>NUCLEOTIDE SEQUENCE [LARGE SCALE GENOMIC DNA]</scope>
    <source>
        <strain evidence="2 3">DE 4585</strain>
    </source>
</reference>
<dbReference type="Proteomes" id="UP000295117">
    <property type="component" value="Unassembled WGS sequence"/>
</dbReference>
<sequence length="269" mass="29120">MTESRSPNPAVGAALMSAIHTAATDAGLGAHASGYLWRQSWFSVPFAGFFGLLGLYLAMTPGAHLIGVIVLVPALLGMVSFVRGRIRMAKGDRRLDLFERGAIVTNREQDIAVFRYATARVTRDIVRQTSSMGSAMEYSYTLREPGGPKVSANGGTRLHSGFDSPTEWGPAIVSGIANAQLPAARQAIAAGNRLDFGPVWLSATEMGDILHTWRWPEIATIWINNNVNKGHVELFLRVKPKKAVMVEAAKRVENLAIFMTLAEELIACG</sequence>
<organism evidence="2 3">
    <name type="scientific">Mycobacteroides salmoniphilum</name>
    <dbReference type="NCBI Taxonomy" id="404941"/>
    <lineage>
        <taxon>Bacteria</taxon>
        <taxon>Bacillati</taxon>
        <taxon>Actinomycetota</taxon>
        <taxon>Actinomycetes</taxon>
        <taxon>Mycobacteriales</taxon>
        <taxon>Mycobacteriaceae</taxon>
        <taxon>Mycobacteroides</taxon>
    </lineage>
</organism>
<evidence type="ECO:0000313" key="3">
    <source>
        <dbReference type="Proteomes" id="UP000295117"/>
    </source>
</evidence>
<evidence type="ECO:0000256" key="1">
    <source>
        <dbReference type="SAM" id="Phobius"/>
    </source>
</evidence>
<dbReference type="RefSeq" id="WP_134072900.1">
    <property type="nucleotide sequence ID" value="NZ_PECH01000009.1"/>
</dbReference>
<proteinExistence type="predicted"/>
<keyword evidence="1" id="KW-0812">Transmembrane</keyword>
<dbReference type="AlphaFoldDB" id="A0A4V6QF34"/>
<feature type="transmembrane region" description="Helical" evidence="1">
    <location>
        <begin position="41"/>
        <end position="59"/>
    </location>
</feature>
<gene>
    <name evidence="2" type="ORF">DE4585_03910</name>
</gene>
<keyword evidence="1" id="KW-0472">Membrane</keyword>
<dbReference type="Pfam" id="PF20226">
    <property type="entry name" value="DUF6585"/>
    <property type="match status" value="1"/>
</dbReference>
<dbReference type="InterPro" id="IPR046492">
    <property type="entry name" value="DUF6585"/>
</dbReference>
<comment type="caution">
    <text evidence="2">The sequence shown here is derived from an EMBL/GenBank/DDBJ whole genome shotgun (WGS) entry which is preliminary data.</text>
</comment>
<feature type="transmembrane region" description="Helical" evidence="1">
    <location>
        <begin position="65"/>
        <end position="84"/>
    </location>
</feature>
<name>A0A4V6QF34_9MYCO</name>
<evidence type="ECO:0000313" key="2">
    <source>
        <dbReference type="EMBL" id="TDZ78074.1"/>
    </source>
</evidence>
<protein>
    <submittedName>
        <fullName evidence="2">Uncharacterized protein</fullName>
    </submittedName>
</protein>
<keyword evidence="1" id="KW-1133">Transmembrane helix</keyword>
<accession>A0A4V6QF34</accession>
<dbReference type="EMBL" id="PECH01000009">
    <property type="protein sequence ID" value="TDZ78074.1"/>
    <property type="molecule type" value="Genomic_DNA"/>
</dbReference>